<organism evidence="2 3">
    <name type="scientific">Bacteroides cellulosilyticus</name>
    <dbReference type="NCBI Taxonomy" id="246787"/>
    <lineage>
        <taxon>Bacteria</taxon>
        <taxon>Pseudomonadati</taxon>
        <taxon>Bacteroidota</taxon>
        <taxon>Bacteroidia</taxon>
        <taxon>Bacteroidales</taxon>
        <taxon>Bacteroidaceae</taxon>
        <taxon>Bacteroides</taxon>
    </lineage>
</organism>
<feature type="region of interest" description="Disordered" evidence="1">
    <location>
        <begin position="100"/>
        <end position="120"/>
    </location>
</feature>
<protein>
    <submittedName>
        <fullName evidence="2">Uncharacterized protein</fullName>
    </submittedName>
</protein>
<accession>A0A0N7IF69</accession>
<name>A0A0N7IF69_9BACE</name>
<dbReference type="KEGG" id="bcel:BcellWH2_02128"/>
<dbReference type="EMBL" id="CP012801">
    <property type="protein sequence ID" value="ALJ59371.1"/>
    <property type="molecule type" value="Genomic_DNA"/>
</dbReference>
<reference evidence="2 3" key="1">
    <citation type="journal article" date="2015" name="Science">
        <title>Genetic determinants of in vivo fitness and diet responsiveness in multiple human gut Bacteroides.</title>
        <authorList>
            <person name="Wu M."/>
            <person name="McNulty N.P."/>
            <person name="Rodionov D.A."/>
            <person name="Khoroshkin M.S."/>
            <person name="Griffin N.W."/>
            <person name="Cheng J."/>
            <person name="Latreille P."/>
            <person name="Kerstetter R.A."/>
            <person name="Terrapon N."/>
            <person name="Henrissat B."/>
            <person name="Osterman A.L."/>
            <person name="Gordon J.I."/>
        </authorList>
    </citation>
    <scope>NUCLEOTIDE SEQUENCE [LARGE SCALE GENOMIC DNA]</scope>
    <source>
        <strain evidence="2 3">WH2</strain>
    </source>
</reference>
<proteinExistence type="predicted"/>
<dbReference type="AlphaFoldDB" id="A0A0N7IF69"/>
<sequence length="120" mass="13976">MTEQEKMARKTERKLKKWEALGGQPKKVVARLDPIQFKRAEAIRDKFGFKSIYEMSQYLWGAFLRVAGPDNDTSVEPVPEEIEMMFDGYADSEKHFEYVKPKRSMNNDSLNSSKHNLKSN</sequence>
<evidence type="ECO:0000256" key="1">
    <source>
        <dbReference type="SAM" id="MobiDB-lite"/>
    </source>
</evidence>
<evidence type="ECO:0000313" key="2">
    <source>
        <dbReference type="EMBL" id="ALJ59371.1"/>
    </source>
</evidence>
<gene>
    <name evidence="2" type="ORF">BcellWH2_02128</name>
</gene>
<dbReference type="Proteomes" id="UP000061809">
    <property type="component" value="Chromosome"/>
</dbReference>
<dbReference type="PATRIC" id="fig|246787.4.peg.2189"/>
<evidence type="ECO:0000313" key="3">
    <source>
        <dbReference type="Proteomes" id="UP000061809"/>
    </source>
</evidence>
<dbReference type="RefSeq" id="WP_236707652.1">
    <property type="nucleotide sequence ID" value="NZ_CP012801.1"/>
</dbReference>